<dbReference type="PANTHER" id="PTHR46796">
    <property type="entry name" value="HTH-TYPE TRANSCRIPTIONAL ACTIVATOR RHAS-RELATED"/>
    <property type="match status" value="1"/>
</dbReference>
<keyword evidence="2" id="KW-0238">DNA-binding</keyword>
<evidence type="ECO:0000259" key="4">
    <source>
        <dbReference type="PROSITE" id="PS01124"/>
    </source>
</evidence>
<reference evidence="5 6" key="1">
    <citation type="submission" date="2023-03" db="EMBL/GenBank/DDBJ databases">
        <title>Novosphingobium cyanobacteriorum sp. nov., isolated from a eutrophic reservoir during the Microcystis bloom period.</title>
        <authorList>
            <person name="Kang M."/>
            <person name="Le V."/>
            <person name="Ko S.-R."/>
            <person name="Lee S.-A."/>
            <person name="Ahn C.-Y."/>
        </authorList>
    </citation>
    <scope>NUCLEOTIDE SEQUENCE [LARGE SCALE GENOMIC DNA]</scope>
    <source>
        <strain evidence="5 6">HBC54</strain>
    </source>
</reference>
<evidence type="ECO:0000313" key="5">
    <source>
        <dbReference type="EMBL" id="MDF8332580.1"/>
    </source>
</evidence>
<dbReference type="Pfam" id="PF12833">
    <property type="entry name" value="HTH_18"/>
    <property type="match status" value="1"/>
</dbReference>
<accession>A0ABT6CHP1</accession>
<name>A0ABT6CHP1_9SPHN</name>
<dbReference type="Gene3D" id="1.10.10.60">
    <property type="entry name" value="Homeodomain-like"/>
    <property type="match status" value="1"/>
</dbReference>
<evidence type="ECO:0000256" key="1">
    <source>
        <dbReference type="ARBA" id="ARBA00023015"/>
    </source>
</evidence>
<dbReference type="InterPro" id="IPR050204">
    <property type="entry name" value="AraC_XylS_family_regulators"/>
</dbReference>
<comment type="caution">
    <text evidence="5">The sequence shown here is derived from an EMBL/GenBank/DDBJ whole genome shotgun (WGS) entry which is preliminary data.</text>
</comment>
<gene>
    <name evidence="5" type="ORF">POM99_05140</name>
</gene>
<dbReference type="SMART" id="SM00342">
    <property type="entry name" value="HTH_ARAC"/>
    <property type="match status" value="1"/>
</dbReference>
<dbReference type="RefSeq" id="WP_277275789.1">
    <property type="nucleotide sequence ID" value="NZ_JAROCY010000004.1"/>
</dbReference>
<organism evidence="5 6">
    <name type="scientific">Novosphingobium cyanobacteriorum</name>
    <dbReference type="NCBI Taxonomy" id="3024215"/>
    <lineage>
        <taxon>Bacteria</taxon>
        <taxon>Pseudomonadati</taxon>
        <taxon>Pseudomonadota</taxon>
        <taxon>Alphaproteobacteria</taxon>
        <taxon>Sphingomonadales</taxon>
        <taxon>Sphingomonadaceae</taxon>
        <taxon>Novosphingobium</taxon>
    </lineage>
</organism>
<keyword evidence="1" id="KW-0805">Transcription regulation</keyword>
<dbReference type="Proteomes" id="UP001222770">
    <property type="component" value="Unassembled WGS sequence"/>
</dbReference>
<dbReference type="EMBL" id="JAROCY010000004">
    <property type="protein sequence ID" value="MDF8332580.1"/>
    <property type="molecule type" value="Genomic_DNA"/>
</dbReference>
<protein>
    <submittedName>
        <fullName evidence="5">Helix-turn-helix domain-containing protein</fullName>
    </submittedName>
</protein>
<evidence type="ECO:0000313" key="6">
    <source>
        <dbReference type="Proteomes" id="UP001222770"/>
    </source>
</evidence>
<evidence type="ECO:0000256" key="2">
    <source>
        <dbReference type="ARBA" id="ARBA00023125"/>
    </source>
</evidence>
<evidence type="ECO:0000256" key="3">
    <source>
        <dbReference type="ARBA" id="ARBA00023163"/>
    </source>
</evidence>
<proteinExistence type="predicted"/>
<feature type="domain" description="HTH araC/xylS-type" evidence="4">
    <location>
        <begin position="161"/>
        <end position="258"/>
    </location>
</feature>
<sequence length="284" mass="30686">MTETTTMQYWPPQADLAGLVTGYHHYRVSPPPGQVHRDAFQPAWFNLRILLTPETVWRVRIGAAPSVPVPAEALFGPGSKLTWSASDAGAVVGVGLTPLAWLRLNAGAAADLADRVLPAGDVLSGVAELAATLRDAGPDETPALFGHWLSGRLAAPQRGEERAGRIMRALLDPAVRTVSALAAEAGVTPRTLERLCLVAFGFPPKLLLRRARFLRSMHALLDRGSAGVAIDPSYSDYSHFVREAHEFLGMTPTRFQRMAPPMLRRSLEERARQLGAPAQALAKP</sequence>
<dbReference type="InterPro" id="IPR018060">
    <property type="entry name" value="HTH_AraC"/>
</dbReference>
<keyword evidence="3" id="KW-0804">Transcription</keyword>
<keyword evidence="6" id="KW-1185">Reference proteome</keyword>
<dbReference type="PROSITE" id="PS01124">
    <property type="entry name" value="HTH_ARAC_FAMILY_2"/>
    <property type="match status" value="1"/>
</dbReference>